<sequence length="287" mass="31462">MKSTRIIVSCLAVMLCSVHAMDAQTAKSLYLKSDGKQVSQIFSESGNEYKTVGHHGPAVENAYMALRIYFNDSGAIDVYSKTGRGMELEKYKWYPTEEQQAKFGLGCDEYRVGSTVGLGGISLWDGTSEVKLKATKGRLAKVGETRKGKYAEMISYGVPYKGDTVDIKVRVDVSYKTRNAKITAQELSGKKVQFLTGVNFPEDASVNFGEEYICVWGVHPADVSKNPCPVGAGMFFKKGTFGAPEKTDDMVRIISKPASKITTQVVAASTKEAELNSQARFEAYMTK</sequence>
<feature type="signal peptide" evidence="1">
    <location>
        <begin position="1"/>
        <end position="20"/>
    </location>
</feature>
<reference evidence="2" key="2">
    <citation type="journal article" date="2021" name="PeerJ">
        <title>Extensive microbial diversity within the chicken gut microbiome revealed by metagenomics and culture.</title>
        <authorList>
            <person name="Gilroy R."/>
            <person name="Ravi A."/>
            <person name="Getino M."/>
            <person name="Pursley I."/>
            <person name="Horton D.L."/>
            <person name="Alikhan N.F."/>
            <person name="Baker D."/>
            <person name="Gharbi K."/>
            <person name="Hall N."/>
            <person name="Watson M."/>
            <person name="Adriaenssens E.M."/>
            <person name="Foster-Nyarko E."/>
            <person name="Jarju S."/>
            <person name="Secka A."/>
            <person name="Antonio M."/>
            <person name="Oren A."/>
            <person name="Chaudhuri R.R."/>
            <person name="La Ragione R."/>
            <person name="Hildebrand F."/>
            <person name="Pallen M.J."/>
        </authorList>
    </citation>
    <scope>NUCLEOTIDE SEQUENCE</scope>
    <source>
        <strain evidence="2">B1-3475</strain>
    </source>
</reference>
<protein>
    <submittedName>
        <fullName evidence="2">DUF4861 family protein</fullName>
    </submittedName>
</protein>
<organism evidence="2 3">
    <name type="scientific">Candidatus Cryptobacteroides intestinigallinarum</name>
    <dbReference type="NCBI Taxonomy" id="2840767"/>
    <lineage>
        <taxon>Bacteria</taxon>
        <taxon>Pseudomonadati</taxon>
        <taxon>Bacteroidota</taxon>
        <taxon>Bacteroidia</taxon>
        <taxon>Bacteroidales</taxon>
        <taxon>Candidatus Cryptobacteroides</taxon>
    </lineage>
</organism>
<keyword evidence="1" id="KW-0732">Signal</keyword>
<comment type="caution">
    <text evidence="2">The sequence shown here is derived from an EMBL/GenBank/DDBJ whole genome shotgun (WGS) entry which is preliminary data.</text>
</comment>
<dbReference type="InterPro" id="IPR032342">
    <property type="entry name" value="DUF4861"/>
</dbReference>
<evidence type="ECO:0000313" key="2">
    <source>
        <dbReference type="EMBL" id="MBO8456396.1"/>
    </source>
</evidence>
<evidence type="ECO:0000313" key="3">
    <source>
        <dbReference type="Proteomes" id="UP000823617"/>
    </source>
</evidence>
<accession>A0A9D9HM76</accession>
<proteinExistence type="predicted"/>
<reference evidence="2" key="1">
    <citation type="submission" date="2020-10" db="EMBL/GenBank/DDBJ databases">
        <authorList>
            <person name="Gilroy R."/>
        </authorList>
    </citation>
    <scope>NUCLEOTIDE SEQUENCE</scope>
    <source>
        <strain evidence="2">B1-3475</strain>
    </source>
</reference>
<feature type="chain" id="PRO_5039610820" evidence="1">
    <location>
        <begin position="21"/>
        <end position="287"/>
    </location>
</feature>
<dbReference type="Proteomes" id="UP000823617">
    <property type="component" value="Unassembled WGS sequence"/>
</dbReference>
<dbReference type="AlphaFoldDB" id="A0A9D9HM76"/>
<dbReference type="EMBL" id="JADIMK010000089">
    <property type="protein sequence ID" value="MBO8456396.1"/>
    <property type="molecule type" value="Genomic_DNA"/>
</dbReference>
<name>A0A9D9HM76_9BACT</name>
<evidence type="ECO:0000256" key="1">
    <source>
        <dbReference type="SAM" id="SignalP"/>
    </source>
</evidence>
<dbReference type="Pfam" id="PF16153">
    <property type="entry name" value="DUF4861"/>
    <property type="match status" value="1"/>
</dbReference>
<gene>
    <name evidence="2" type="ORF">IAC08_08375</name>
</gene>